<organism evidence="1 2">
    <name type="scientific">Citrobacter freundii</name>
    <dbReference type="NCBI Taxonomy" id="546"/>
    <lineage>
        <taxon>Bacteria</taxon>
        <taxon>Pseudomonadati</taxon>
        <taxon>Pseudomonadota</taxon>
        <taxon>Gammaproteobacteria</taxon>
        <taxon>Enterobacterales</taxon>
        <taxon>Enterobacteriaceae</taxon>
        <taxon>Citrobacter</taxon>
        <taxon>Citrobacter freundii complex</taxon>
    </lineage>
</organism>
<dbReference type="RefSeq" id="WP_057063230.1">
    <property type="nucleotide sequence ID" value="NZ_JADVFX010000002.1"/>
</dbReference>
<protein>
    <submittedName>
        <fullName evidence="1">Uncharacterized protein</fullName>
    </submittedName>
</protein>
<accession>A0AA40NN42</accession>
<evidence type="ECO:0000313" key="1">
    <source>
        <dbReference type="EMBL" id="KPR56866.1"/>
    </source>
</evidence>
<reference evidence="2" key="1">
    <citation type="submission" date="2015-09" db="EMBL/GenBank/DDBJ databases">
        <title>Prevalence of NDMs in South Africa.</title>
        <authorList>
            <person name="Osei Sekyere J."/>
            <person name="Govinden U."/>
            <person name="Essack S."/>
            <person name="Haldorsen B."/>
            <person name="Samuelsen O."/>
            <person name="Aasnaes B."/>
            <person name="Sundsfjord A."/>
        </authorList>
    </citation>
    <scope>NUCLEOTIDE SEQUENCE [LARGE SCALE GENOMIC DNA]</scope>
    <source>
        <strain evidence="2">ST62:944112508</strain>
    </source>
</reference>
<comment type="caution">
    <text evidence="1">The sequence shown here is derived from an EMBL/GenBank/DDBJ whole genome shotgun (WGS) entry which is preliminary data.</text>
</comment>
<proteinExistence type="predicted"/>
<gene>
    <name evidence="1" type="ORF">AN672_04570</name>
</gene>
<dbReference type="Proteomes" id="UP000050520">
    <property type="component" value="Unassembled WGS sequence"/>
</dbReference>
<evidence type="ECO:0000313" key="2">
    <source>
        <dbReference type="Proteomes" id="UP000050520"/>
    </source>
</evidence>
<dbReference type="AlphaFoldDB" id="A0AA40NN42"/>
<dbReference type="EMBL" id="LJEB01000018">
    <property type="protein sequence ID" value="KPR56866.1"/>
    <property type="molecule type" value="Genomic_DNA"/>
</dbReference>
<reference evidence="1 2" key="2">
    <citation type="journal article" date="2017" name="PLoS ONE">
        <title>Genomic and phenotypic characterisation of fluoroquinolone resistance mechanisms in Enterobacteriaceae in Durban, South Africa.</title>
        <authorList>
            <person name="Osei Sekyere J."/>
            <person name="Amoako D.G."/>
        </authorList>
    </citation>
    <scope>NUCLEOTIDE SEQUENCE [LARGE SCALE GENOMIC DNA]</scope>
    <source>
        <strain evidence="1 2">ST62:944112508</strain>
    </source>
</reference>
<name>A0AA40NN42_CITFR</name>
<sequence>MKTNITDEELLQEVQTLADKLPPEERLPILELLQRYNTVYSVAQSFIPDYPYGVLDELAQITPCTLTSHQEYSLKSYPKNILQFNQINGEKK</sequence>